<dbReference type="InterPro" id="IPR020449">
    <property type="entry name" value="Tscrpt_reg_AraC-type_HTH"/>
</dbReference>
<dbReference type="PANTHER" id="PTHR46796">
    <property type="entry name" value="HTH-TYPE TRANSCRIPTIONAL ACTIVATOR RHAS-RELATED"/>
    <property type="match status" value="1"/>
</dbReference>
<dbReference type="Pfam" id="PF12833">
    <property type="entry name" value="HTH_18"/>
    <property type="match status" value="1"/>
</dbReference>
<dbReference type="RefSeq" id="WP_170140175.1">
    <property type="nucleotide sequence ID" value="NZ_CP016353.1"/>
</dbReference>
<keyword evidence="1" id="KW-0238">DNA-binding</keyword>
<dbReference type="STRING" id="530584.SAMN05421630_104482"/>
<dbReference type="InterPro" id="IPR018060">
    <property type="entry name" value="HTH_AraC"/>
</dbReference>
<dbReference type="GO" id="GO:0003700">
    <property type="term" value="F:DNA-binding transcription factor activity"/>
    <property type="evidence" value="ECO:0007669"/>
    <property type="project" value="InterPro"/>
</dbReference>
<dbReference type="InterPro" id="IPR018062">
    <property type="entry name" value="HTH_AraC-typ_CS"/>
</dbReference>
<dbReference type="SUPFAM" id="SSF46689">
    <property type="entry name" value="Homeodomain-like"/>
    <property type="match status" value="1"/>
</dbReference>
<accession>A0A1G6QLT0</accession>
<dbReference type="InterPro" id="IPR009057">
    <property type="entry name" value="Homeodomain-like_sf"/>
</dbReference>
<dbReference type="PANTHER" id="PTHR46796:SF6">
    <property type="entry name" value="ARAC SUBFAMILY"/>
    <property type="match status" value="1"/>
</dbReference>
<dbReference type="EMBL" id="FMZE01000004">
    <property type="protein sequence ID" value="SDC92676.1"/>
    <property type="molecule type" value="Genomic_DNA"/>
</dbReference>
<protein>
    <submittedName>
        <fullName evidence="1">AraC-type DNA-binding protein</fullName>
    </submittedName>
</protein>
<sequence length="318" mass="35280">MPDTSLCSQTASTLGMAPGESREFWRLTATSYQCNMTCDFADDDESGTSTLTRLRTDQNQVLAWNSPQVRYRRKPEHMRQDGIDSYVLVLPVAGAVDVGLGNGRMTLRPGHAALITTTRPFDVTHTSDARLRAITIQRRVIHQRLNKKTEFEAPIDLVDGLGGVVHDLMNSALRAADQLSANEFDAVIDRLVELVCVLVGTGMVDAGDHFGEIETAIRRYVRDNAHDPDLNSELLASALGWSARQIQLALQRSGTTCRELIKEERLSLARHRLTSPAYGGMSITELAHRCGFSSPGRFSTAFRERFGSTPRELRRGEH</sequence>
<dbReference type="PRINTS" id="PR00032">
    <property type="entry name" value="HTHARAC"/>
</dbReference>
<name>A0A1G6QLT0_9PSEU</name>
<dbReference type="PROSITE" id="PS01124">
    <property type="entry name" value="HTH_ARAC_FAMILY_2"/>
    <property type="match status" value="1"/>
</dbReference>
<dbReference type="Pfam" id="PF14525">
    <property type="entry name" value="AraC_binding_2"/>
    <property type="match status" value="1"/>
</dbReference>
<dbReference type="SMART" id="SM00342">
    <property type="entry name" value="HTH_ARAC"/>
    <property type="match status" value="1"/>
</dbReference>
<organism evidence="1 2">
    <name type="scientific">Prauserella marina</name>
    <dbReference type="NCBI Taxonomy" id="530584"/>
    <lineage>
        <taxon>Bacteria</taxon>
        <taxon>Bacillati</taxon>
        <taxon>Actinomycetota</taxon>
        <taxon>Actinomycetes</taxon>
        <taxon>Pseudonocardiales</taxon>
        <taxon>Pseudonocardiaceae</taxon>
        <taxon>Prauserella</taxon>
    </lineage>
</organism>
<keyword evidence="2" id="KW-1185">Reference proteome</keyword>
<dbReference type="GO" id="GO:0043565">
    <property type="term" value="F:sequence-specific DNA binding"/>
    <property type="evidence" value="ECO:0007669"/>
    <property type="project" value="InterPro"/>
</dbReference>
<dbReference type="AlphaFoldDB" id="A0A1G6QLT0"/>
<gene>
    <name evidence="1" type="ORF">SAMN05421630_104482</name>
</gene>
<reference evidence="1 2" key="1">
    <citation type="submission" date="2016-10" db="EMBL/GenBank/DDBJ databases">
        <authorList>
            <person name="de Groot N.N."/>
        </authorList>
    </citation>
    <scope>NUCLEOTIDE SEQUENCE [LARGE SCALE GENOMIC DNA]</scope>
    <source>
        <strain evidence="1 2">CGMCC 4.5506</strain>
    </source>
</reference>
<dbReference type="Gene3D" id="1.10.10.60">
    <property type="entry name" value="Homeodomain-like"/>
    <property type="match status" value="1"/>
</dbReference>
<dbReference type="InterPro" id="IPR050204">
    <property type="entry name" value="AraC_XylS_family_regulators"/>
</dbReference>
<dbReference type="PROSITE" id="PS00041">
    <property type="entry name" value="HTH_ARAC_FAMILY_1"/>
    <property type="match status" value="1"/>
</dbReference>
<evidence type="ECO:0000313" key="2">
    <source>
        <dbReference type="Proteomes" id="UP000199494"/>
    </source>
</evidence>
<dbReference type="InterPro" id="IPR035418">
    <property type="entry name" value="AraC-bd_2"/>
</dbReference>
<dbReference type="Proteomes" id="UP000199494">
    <property type="component" value="Unassembled WGS sequence"/>
</dbReference>
<proteinExistence type="predicted"/>
<evidence type="ECO:0000313" key="1">
    <source>
        <dbReference type="EMBL" id="SDC92676.1"/>
    </source>
</evidence>